<evidence type="ECO:0000256" key="3">
    <source>
        <dbReference type="ARBA" id="ARBA00022771"/>
    </source>
</evidence>
<feature type="compositionally biased region" description="Polar residues" evidence="6">
    <location>
        <begin position="256"/>
        <end position="267"/>
    </location>
</feature>
<dbReference type="InterPro" id="IPR012337">
    <property type="entry name" value="RNaseH-like_sf"/>
</dbReference>
<keyword evidence="2" id="KW-0479">Metal-binding</keyword>
<keyword evidence="9" id="KW-1185">Reference proteome</keyword>
<organism evidence="8 9">
    <name type="scientific">Ectocarpus siliculosus</name>
    <name type="common">Brown alga</name>
    <name type="synonym">Conferva siliculosa</name>
    <dbReference type="NCBI Taxonomy" id="2880"/>
    <lineage>
        <taxon>Eukaryota</taxon>
        <taxon>Sar</taxon>
        <taxon>Stramenopiles</taxon>
        <taxon>Ochrophyta</taxon>
        <taxon>PX clade</taxon>
        <taxon>Phaeophyceae</taxon>
        <taxon>Ectocarpales</taxon>
        <taxon>Ectocarpaceae</taxon>
        <taxon>Ectocarpus</taxon>
    </lineage>
</organism>
<accession>D8LDT4</accession>
<dbReference type="EMBL" id="FN647912">
    <property type="protein sequence ID" value="CBN78491.1"/>
    <property type="molecule type" value="Genomic_DNA"/>
</dbReference>
<dbReference type="OrthoDB" id="69269at2759"/>
<evidence type="ECO:0000256" key="4">
    <source>
        <dbReference type="ARBA" id="ARBA00022833"/>
    </source>
</evidence>
<keyword evidence="3" id="KW-0863">Zinc-finger</keyword>
<dbReference type="SMART" id="SM00614">
    <property type="entry name" value="ZnF_BED"/>
    <property type="match status" value="1"/>
</dbReference>
<dbReference type="PANTHER" id="PTHR46481:SF10">
    <property type="entry name" value="ZINC FINGER BED DOMAIN-CONTAINING PROTEIN 39"/>
    <property type="match status" value="1"/>
</dbReference>
<feature type="domain" description="HAT C-terminal dimerisation" evidence="7">
    <location>
        <begin position="827"/>
        <end position="896"/>
    </location>
</feature>
<evidence type="ECO:0000256" key="5">
    <source>
        <dbReference type="ARBA" id="ARBA00023242"/>
    </source>
</evidence>
<protein>
    <recommendedName>
        <fullName evidence="7">HAT C-terminal dimerisation domain-containing protein</fullName>
    </recommendedName>
</protein>
<dbReference type="Proteomes" id="UP000002630">
    <property type="component" value="Linkage Group LG06"/>
</dbReference>
<feature type="compositionally biased region" description="Polar residues" evidence="6">
    <location>
        <begin position="204"/>
        <end position="219"/>
    </location>
</feature>
<dbReference type="AlphaFoldDB" id="D8LDT4"/>
<sequence length="915" mass="99112">MEFRTTRPITSLASSSDFRGMDFALVFRGVEAYQHLKEHGSNLPLVGRAVFLPSVEAAEGVTRFFLVVVQAPLPSAESVANVAEVSMDVGKRGLRVAFRELYFYMDLIDQQMTRTMTRAQWGILGYGPYADLPLERREEVVDRACEKYLSLEHPIQRYEFLAHIRWHNAALHDDLVQTGLLRARANTIRGVVMLASAGDEDAQGTRSSESTASAANPTSAGDLPATTATASSPSPPPSPFAGDAWLDADAVWRRQNATTTSCKSSRVTPEDNGDSKRDGDKRASSSLPCRYYLEGVVTGDVSESRVGWFRRSGGAWTSLPAGEGDGGGPWEAFSAREAFRRAASGGGGRMDDEAAGGKKRSKVWTDFDVCPINAAFVCKLCPKGCKVGRIKRCGGTSSMSKHINGVHRAEVVARGTPTTARPSWTSPSRPKNLPEVDAYGVQAARDHAKPVFPEHDRFGVWGEDCCAQPDQRGAQQHGGCSEVKGANNADAGAAANPSTAAPTVAAAASTAFSAAGVPAEGGRAGAAGAATPSAPTVPDLMKQCNDFFEAYDESPKFAKLLEACADWLPVQSYPLQRCVRARWWLDVTMLESLLFNRRAMELALMKNEALVPDAAKKLDWGFMEAVLAVPFAEATRTMEADKHPTIGLVLGLVALRRKQIDGLLKNENGAIRAAARNMSIEFGRRYTIDPSAETLGTSGCKKIHYAAAVLDPRAKGMLMEEKLAKEFDIASYLDEEEEEMGESVGATETGAAQAGGGKSGGITGGKGAGQANKKSVMARLFDSDSDDEEDAEVETRSSKGDSLPLPPTERSKRKDQYLAQIRWEVLRYRALDKIDSEADPLLWWEQEQQRWSFPFLRELVMRVLCVPACSASSKRVFSKTGLVDNSKRARLRGSRVAPRLTIRGAVACGLLDKYC</sequence>
<evidence type="ECO:0000313" key="8">
    <source>
        <dbReference type="EMBL" id="CBN78491.1"/>
    </source>
</evidence>
<keyword evidence="4" id="KW-0862">Zinc</keyword>
<evidence type="ECO:0000256" key="6">
    <source>
        <dbReference type="SAM" id="MobiDB-lite"/>
    </source>
</evidence>
<dbReference type="InterPro" id="IPR008906">
    <property type="entry name" value="HATC_C_dom"/>
</dbReference>
<dbReference type="GO" id="GO:0008270">
    <property type="term" value="F:zinc ion binding"/>
    <property type="evidence" value="ECO:0007669"/>
    <property type="project" value="UniProtKB-KW"/>
</dbReference>
<evidence type="ECO:0000313" key="9">
    <source>
        <dbReference type="Proteomes" id="UP000002630"/>
    </source>
</evidence>
<evidence type="ECO:0000259" key="7">
    <source>
        <dbReference type="Pfam" id="PF05699"/>
    </source>
</evidence>
<reference evidence="8 9" key="1">
    <citation type="journal article" date="2010" name="Nature">
        <title>The Ectocarpus genome and the independent evolution of multicellularity in brown algae.</title>
        <authorList>
            <person name="Cock J.M."/>
            <person name="Sterck L."/>
            <person name="Rouze P."/>
            <person name="Scornet D."/>
            <person name="Allen A.E."/>
            <person name="Amoutzias G."/>
            <person name="Anthouard V."/>
            <person name="Artiguenave F."/>
            <person name="Aury J.M."/>
            <person name="Badger J.H."/>
            <person name="Beszteri B."/>
            <person name="Billiau K."/>
            <person name="Bonnet E."/>
            <person name="Bothwell J.H."/>
            <person name="Bowler C."/>
            <person name="Boyen C."/>
            <person name="Brownlee C."/>
            <person name="Carrano C.J."/>
            <person name="Charrier B."/>
            <person name="Cho G.Y."/>
            <person name="Coelho S.M."/>
            <person name="Collen J."/>
            <person name="Corre E."/>
            <person name="Da Silva C."/>
            <person name="Delage L."/>
            <person name="Delaroque N."/>
            <person name="Dittami S.M."/>
            <person name="Doulbeau S."/>
            <person name="Elias M."/>
            <person name="Farnham G."/>
            <person name="Gachon C.M."/>
            <person name="Gschloessl B."/>
            <person name="Heesch S."/>
            <person name="Jabbari K."/>
            <person name="Jubin C."/>
            <person name="Kawai H."/>
            <person name="Kimura K."/>
            <person name="Kloareg B."/>
            <person name="Kupper F.C."/>
            <person name="Lang D."/>
            <person name="Le Bail A."/>
            <person name="Leblanc C."/>
            <person name="Lerouge P."/>
            <person name="Lohr M."/>
            <person name="Lopez P.J."/>
            <person name="Martens C."/>
            <person name="Maumus F."/>
            <person name="Michel G."/>
            <person name="Miranda-Saavedra D."/>
            <person name="Morales J."/>
            <person name="Moreau H."/>
            <person name="Motomura T."/>
            <person name="Nagasato C."/>
            <person name="Napoli C.A."/>
            <person name="Nelson D.R."/>
            <person name="Nyvall-Collen P."/>
            <person name="Peters A.F."/>
            <person name="Pommier C."/>
            <person name="Potin P."/>
            <person name="Poulain J."/>
            <person name="Quesneville H."/>
            <person name="Read B."/>
            <person name="Rensing S.A."/>
            <person name="Ritter A."/>
            <person name="Rousvoal S."/>
            <person name="Samanta M."/>
            <person name="Samson G."/>
            <person name="Schroeder D.C."/>
            <person name="Segurens B."/>
            <person name="Strittmatter M."/>
            <person name="Tonon T."/>
            <person name="Tregear J.W."/>
            <person name="Valentin K."/>
            <person name="von Dassow P."/>
            <person name="Yamagishi T."/>
            <person name="Van de Peer Y."/>
            <person name="Wincker P."/>
        </authorList>
    </citation>
    <scope>NUCLEOTIDE SEQUENCE [LARGE SCALE GENOMIC DNA]</scope>
    <source>
        <strain evidence="9">Ec32 / CCAP1310/4</strain>
    </source>
</reference>
<feature type="region of interest" description="Disordered" evidence="6">
    <location>
        <begin position="198"/>
        <end position="243"/>
    </location>
</feature>
<dbReference type="GO" id="GO:0005634">
    <property type="term" value="C:nucleus"/>
    <property type="evidence" value="ECO:0007669"/>
    <property type="project" value="UniProtKB-SubCell"/>
</dbReference>
<comment type="subcellular location">
    <subcellularLocation>
        <location evidence="1">Nucleus</location>
    </subcellularLocation>
</comment>
<dbReference type="Pfam" id="PF05699">
    <property type="entry name" value="Dimer_Tnp_hAT"/>
    <property type="match status" value="1"/>
</dbReference>
<evidence type="ECO:0000256" key="2">
    <source>
        <dbReference type="ARBA" id="ARBA00022723"/>
    </source>
</evidence>
<dbReference type="GO" id="GO:0046983">
    <property type="term" value="F:protein dimerization activity"/>
    <property type="evidence" value="ECO:0007669"/>
    <property type="project" value="InterPro"/>
</dbReference>
<gene>
    <name evidence="8" type="ORF">Esi_0126_0030</name>
</gene>
<evidence type="ECO:0000256" key="1">
    <source>
        <dbReference type="ARBA" id="ARBA00004123"/>
    </source>
</evidence>
<feature type="region of interest" description="Disordered" evidence="6">
    <location>
        <begin position="736"/>
        <end position="812"/>
    </location>
</feature>
<dbReference type="SUPFAM" id="SSF53098">
    <property type="entry name" value="Ribonuclease H-like"/>
    <property type="match status" value="1"/>
</dbReference>
<dbReference type="EMBL" id="FN649731">
    <property type="protein sequence ID" value="CBN78491.1"/>
    <property type="molecule type" value="Genomic_DNA"/>
</dbReference>
<keyword evidence="5" id="KW-0539">Nucleus</keyword>
<dbReference type="PANTHER" id="PTHR46481">
    <property type="entry name" value="ZINC FINGER BED DOMAIN-CONTAINING PROTEIN 4"/>
    <property type="match status" value="1"/>
</dbReference>
<dbReference type="InterPro" id="IPR052035">
    <property type="entry name" value="ZnF_BED_domain_contain"/>
</dbReference>
<feature type="region of interest" description="Disordered" evidence="6">
    <location>
        <begin position="256"/>
        <end position="284"/>
    </location>
</feature>
<feature type="compositionally biased region" description="Basic and acidic residues" evidence="6">
    <location>
        <begin position="273"/>
        <end position="283"/>
    </location>
</feature>
<feature type="compositionally biased region" description="Gly residues" evidence="6">
    <location>
        <begin position="753"/>
        <end position="768"/>
    </location>
</feature>
<feature type="compositionally biased region" description="Acidic residues" evidence="6">
    <location>
        <begin position="783"/>
        <end position="792"/>
    </location>
</feature>
<proteinExistence type="predicted"/>
<name>D8LDT4_ECTSI</name>
<dbReference type="InParanoid" id="D8LDT4"/>